<name>A0A2X2RJ03_CAPOC</name>
<dbReference type="Pfam" id="PF14135">
    <property type="entry name" value="DUF4302"/>
    <property type="match status" value="1"/>
</dbReference>
<dbReference type="RefSeq" id="WP_128091541.1">
    <property type="nucleotide sequence ID" value="NZ_UARG01000017.1"/>
</dbReference>
<evidence type="ECO:0000313" key="2">
    <source>
        <dbReference type="Proteomes" id="UP000249891"/>
    </source>
</evidence>
<dbReference type="Proteomes" id="UP000249891">
    <property type="component" value="Unassembled WGS sequence"/>
</dbReference>
<accession>A0A2X2RJ03</accession>
<gene>
    <name evidence="1" type="ORF">NCTC11546_01587</name>
</gene>
<evidence type="ECO:0000313" key="1">
    <source>
        <dbReference type="EMBL" id="SQA78357.1"/>
    </source>
</evidence>
<protein>
    <recommendedName>
        <fullName evidence="3">DUF4302 domain-containing protein</fullName>
    </recommendedName>
</protein>
<dbReference type="PROSITE" id="PS51257">
    <property type="entry name" value="PROKAR_LIPOPROTEIN"/>
    <property type="match status" value="1"/>
</dbReference>
<organism evidence="1 2">
    <name type="scientific">Capnocytophaga ochracea</name>
    <dbReference type="NCBI Taxonomy" id="1018"/>
    <lineage>
        <taxon>Bacteria</taxon>
        <taxon>Pseudomonadati</taxon>
        <taxon>Bacteroidota</taxon>
        <taxon>Flavobacteriia</taxon>
        <taxon>Flavobacteriales</taxon>
        <taxon>Flavobacteriaceae</taxon>
        <taxon>Capnocytophaga</taxon>
    </lineage>
</organism>
<dbReference type="InterPro" id="IPR025396">
    <property type="entry name" value="DUF4302"/>
</dbReference>
<proteinExistence type="predicted"/>
<dbReference type="AlphaFoldDB" id="A0A2X2RJ03"/>
<dbReference type="EMBL" id="UARG01000017">
    <property type="protein sequence ID" value="SQA78357.1"/>
    <property type="molecule type" value="Genomic_DNA"/>
</dbReference>
<evidence type="ECO:0008006" key="3">
    <source>
        <dbReference type="Google" id="ProtNLM"/>
    </source>
</evidence>
<reference evidence="1 2" key="1">
    <citation type="submission" date="2018-06" db="EMBL/GenBank/DDBJ databases">
        <authorList>
            <consortium name="Pathogen Informatics"/>
            <person name="Doyle S."/>
        </authorList>
    </citation>
    <scope>NUCLEOTIDE SEQUENCE [LARGE SCALE GENOMIC DNA]</scope>
    <source>
        <strain evidence="1 2">NCTC11546</strain>
    </source>
</reference>
<sequence length="443" mass="49942">MKKLIYLFVGALTIFACQKNEPDDLFGKSPSKRFEENQSELRNALTSASQGWKLTYFTKEGTFGGYHFLMKFTPEGLVTMVSDFNSSTISPTTSKYELQQGQGVKLTFTTKTYIHELSDAMQGKRGAGYAGEYQFLYYGKEGDKLKFKTQRKSTEQFVYFEPATAQDWTDISTLSSNLNTLAENISNYYMEVTTNGTTIPYEIDMQNGSIGVAPLSKANDFSQVSVVATKIGVAFKPALTIQGKNFTELIRDDSTTPPIYKATVDGVTVKVYYSLVPPDEFVTDDYLVIPSRLNAFVILPSTLKSLMSRDFYDNILKIDGVKDFEIFRMDFGNDGTCTIQIAYKFDGNNNSWLYLTCNYELRNKRLYLKNPGALKKTNATVWEKTENATIFAKATNAITKTIQIAAEGFYVANTGRTYSGYPIYSLQSRNNPTYIAPYLVYKR</sequence>